<evidence type="ECO:0000313" key="2">
    <source>
        <dbReference type="EMBL" id="GAA3527113.1"/>
    </source>
</evidence>
<comment type="caution">
    <text evidence="2">The sequence shown here is derived from an EMBL/GenBank/DDBJ whole genome shotgun (WGS) entry which is preliminary data.</text>
</comment>
<sequence length="128" mass="13752">MLTGGLAMTSPSLGYRFSLTTINDKFGANKTAVVVGGHGEHERQAPGSPSPKIEIKIGKHPRVGRKTQGQATVHADLRLLANPIEAHFGPLRQSPLANSDHPLGQPTTGTRRLKPPTQPPGDRFRSQH</sequence>
<keyword evidence="3" id="KW-1185">Reference proteome</keyword>
<gene>
    <name evidence="2" type="ORF">GCM10022419_002360</name>
</gene>
<reference evidence="3" key="1">
    <citation type="journal article" date="2019" name="Int. J. Syst. Evol. Microbiol.">
        <title>The Global Catalogue of Microorganisms (GCM) 10K type strain sequencing project: providing services to taxonomists for standard genome sequencing and annotation.</title>
        <authorList>
            <consortium name="The Broad Institute Genomics Platform"/>
            <consortium name="The Broad Institute Genome Sequencing Center for Infectious Disease"/>
            <person name="Wu L."/>
            <person name="Ma J."/>
        </authorList>
    </citation>
    <scope>NUCLEOTIDE SEQUENCE [LARGE SCALE GENOMIC DNA]</scope>
    <source>
        <strain evidence="3">JCM 17326</strain>
    </source>
</reference>
<evidence type="ECO:0000256" key="1">
    <source>
        <dbReference type="SAM" id="MobiDB-lite"/>
    </source>
</evidence>
<proteinExistence type="predicted"/>
<evidence type="ECO:0000313" key="3">
    <source>
        <dbReference type="Proteomes" id="UP001500630"/>
    </source>
</evidence>
<accession>A0ABP6V1Q7</accession>
<name>A0ABP6V1Q7_9ACTN</name>
<protein>
    <submittedName>
        <fullName evidence="2">Uncharacterized protein</fullName>
    </submittedName>
</protein>
<dbReference type="EMBL" id="BAABDQ010000001">
    <property type="protein sequence ID" value="GAA3527113.1"/>
    <property type="molecule type" value="Genomic_DNA"/>
</dbReference>
<organism evidence="2 3">
    <name type="scientific">Nonomuraea rosea</name>
    <dbReference type="NCBI Taxonomy" id="638574"/>
    <lineage>
        <taxon>Bacteria</taxon>
        <taxon>Bacillati</taxon>
        <taxon>Actinomycetota</taxon>
        <taxon>Actinomycetes</taxon>
        <taxon>Streptosporangiales</taxon>
        <taxon>Streptosporangiaceae</taxon>
        <taxon>Nonomuraea</taxon>
    </lineage>
</organism>
<feature type="region of interest" description="Disordered" evidence="1">
    <location>
        <begin position="90"/>
        <end position="128"/>
    </location>
</feature>
<dbReference type="Proteomes" id="UP001500630">
    <property type="component" value="Unassembled WGS sequence"/>
</dbReference>